<accession>A0A2U7UC68</accession>
<dbReference type="SUPFAM" id="SSF81383">
    <property type="entry name" value="F-box domain"/>
    <property type="match status" value="1"/>
</dbReference>
<sequence>MISTRTHDTETRGTIRSRTTESEAPTCDADPNPAPRKRRRIESDWTDAQQHTRPQFDDLPNEILALVLSNVERPMRPVVPFVCRRWRDVFAERPRPSAENPLSSRQRHEPAKYCTALAAVGYISVLAWARANGCP</sequence>
<name>A0A2U7UC68_9VIRU</name>
<dbReference type="CDD" id="cd09917">
    <property type="entry name" value="F-box_SF"/>
    <property type="match status" value="1"/>
</dbReference>
<dbReference type="Gene3D" id="1.20.1280.50">
    <property type="match status" value="1"/>
</dbReference>
<feature type="region of interest" description="Disordered" evidence="1">
    <location>
        <begin position="1"/>
        <end position="56"/>
    </location>
</feature>
<dbReference type="InterPro" id="IPR001810">
    <property type="entry name" value="F-box_dom"/>
</dbReference>
<evidence type="ECO:0000259" key="2">
    <source>
        <dbReference type="Pfam" id="PF00646"/>
    </source>
</evidence>
<dbReference type="RefSeq" id="YP_009482061.1">
    <property type="nucleotide sequence ID" value="NC_037666.1"/>
</dbReference>
<organism evidence="3">
    <name type="scientific">Pandoravirus neocaledonia</name>
    <dbReference type="NCBI Taxonomy" id="2107708"/>
    <lineage>
        <taxon>Viruses</taxon>
        <taxon>Pandoravirus</taxon>
    </lineage>
</organism>
<feature type="compositionally biased region" description="Basic and acidic residues" evidence="1">
    <location>
        <begin position="1"/>
        <end position="21"/>
    </location>
</feature>
<dbReference type="Pfam" id="PF00646">
    <property type="entry name" value="F-box"/>
    <property type="match status" value="1"/>
</dbReference>
<proteinExistence type="predicted"/>
<evidence type="ECO:0000256" key="1">
    <source>
        <dbReference type="SAM" id="MobiDB-lite"/>
    </source>
</evidence>
<dbReference type="Proteomes" id="UP000249287">
    <property type="component" value="Segment"/>
</dbReference>
<dbReference type="InterPro" id="IPR036047">
    <property type="entry name" value="F-box-like_dom_sf"/>
</dbReference>
<dbReference type="KEGG" id="vg:36842771"/>
<gene>
    <name evidence="3" type="ORF">pneo_cds_451</name>
</gene>
<protein>
    <submittedName>
        <fullName evidence="3">F-box incomplete domain containing protein</fullName>
    </submittedName>
</protein>
<dbReference type="EMBL" id="MG011690">
    <property type="protein sequence ID" value="AVK76058.1"/>
    <property type="molecule type" value="Genomic_DNA"/>
</dbReference>
<evidence type="ECO:0000313" key="3">
    <source>
        <dbReference type="EMBL" id="AVK76058.1"/>
    </source>
</evidence>
<dbReference type="GeneID" id="36842771"/>
<feature type="domain" description="F-box" evidence="2">
    <location>
        <begin position="56"/>
        <end position="90"/>
    </location>
</feature>
<reference evidence="3" key="1">
    <citation type="journal article" date="2018" name="Nat. Commun.">
        <title>Diversity and evolution of the emerging Pandoraviridae family.</title>
        <authorList>
            <person name="Legendre M."/>
            <person name="Fabre E."/>
            <person name="Poirot O."/>
            <person name="Jeudy S."/>
            <person name="Lartigue A."/>
            <person name="Alempic J.M."/>
            <person name="Beucher L."/>
            <person name="Philippe N."/>
            <person name="Bertaux L."/>
            <person name="Christo-Foroux E."/>
            <person name="Labadie K."/>
            <person name="Coute Y."/>
            <person name="Abergel C."/>
            <person name="Claverie J.M."/>
        </authorList>
    </citation>
    <scope>NUCLEOTIDE SEQUENCE [LARGE SCALE GENOMIC DNA]</scope>
    <source>
        <strain evidence="3">Neocaledonia</strain>
    </source>
</reference>